<evidence type="ECO:0000256" key="11">
    <source>
        <dbReference type="ARBA" id="ARBA00023136"/>
    </source>
</evidence>
<dbReference type="AlphaFoldDB" id="A0AAU7JH45"/>
<proteinExistence type="inferred from homology"/>
<evidence type="ECO:0000256" key="10">
    <source>
        <dbReference type="ARBA" id="ARBA00023098"/>
    </source>
</evidence>
<sequence>MSASHTGLTSAAVTEAPAPDFPWQAHYPPNVPATIDVDKAGSLADMFRDSVARHAGRPALESFGKRLTYAELGAAATAVASWLQARGLRKGDRVALMMPNVAAYPASIYGVLLAGGVVVNVNPLYTARELSHQLNDSGARMLVVLENFAHTVEQALPSVTLDAVVVARPGDLLGLKGKIVDLVSRYVKKSVAPFSLPGMVAFSTLVEEGGRRPFQTVPIEPGDVAFLQYTGGTTGVAKGATLLHRNVSANVMQCEAWMRPFMSGADQVMLTALPLYHVFALTACCMFMTRIGGCQLLITNPRDIAGLVKTLRTRPFTCMVLVNTLYNALINAPGIDKVDFSRVAFSASGGMATQQAVAAAWKALTGKAIVEGYGLSETSPVACANPLNLEEFSGTIGYPLPSTEISIRGPDNEVLPAGTPGELCIKGPQVMAGYWNRPDETARVTTPDGFFRSGDIAVLQPDGQVRIVDRIKDMVLVSGFNVYPNEVEDVLVSHPGVLEAAVVGMPDAHSGEAVVAYVVRKDRSLSAEALKAYCKENLTGYKVPRRIEFASQLPKTNVGKVLRRALRDEPPPPESDAA</sequence>
<evidence type="ECO:0000256" key="6">
    <source>
        <dbReference type="ARBA" id="ARBA00022741"/>
    </source>
</evidence>
<evidence type="ECO:0000256" key="1">
    <source>
        <dbReference type="ARBA" id="ARBA00001946"/>
    </source>
</evidence>
<dbReference type="CDD" id="cd05936">
    <property type="entry name" value="FC-FACS_FadD_like"/>
    <property type="match status" value="1"/>
</dbReference>
<protein>
    <recommendedName>
        <fullName evidence="13">Long-chain-fatty-acid--CoA ligase</fullName>
        <ecNumber evidence="12">6.2.1.3</ecNumber>
    </recommendedName>
    <alternativeName>
        <fullName evidence="14">Long-chain acyl-CoA synthetase</fullName>
    </alternativeName>
</protein>
<evidence type="ECO:0000313" key="17">
    <source>
        <dbReference type="EMBL" id="XBO39520.1"/>
    </source>
</evidence>
<evidence type="ECO:0000256" key="14">
    <source>
        <dbReference type="ARBA" id="ARBA00042773"/>
    </source>
</evidence>
<dbReference type="GO" id="GO:0004467">
    <property type="term" value="F:long-chain fatty acid-CoA ligase activity"/>
    <property type="evidence" value="ECO:0007669"/>
    <property type="project" value="UniProtKB-EC"/>
</dbReference>
<evidence type="ECO:0000256" key="4">
    <source>
        <dbReference type="ARBA" id="ARBA00006432"/>
    </source>
</evidence>
<dbReference type="FunFam" id="3.40.50.12780:FF:000003">
    <property type="entry name" value="Long-chain-fatty-acid--CoA ligase FadD"/>
    <property type="match status" value="1"/>
</dbReference>
<evidence type="ECO:0000256" key="7">
    <source>
        <dbReference type="ARBA" id="ARBA00022832"/>
    </source>
</evidence>
<evidence type="ECO:0000259" key="16">
    <source>
        <dbReference type="Pfam" id="PF13193"/>
    </source>
</evidence>
<dbReference type="InterPro" id="IPR045851">
    <property type="entry name" value="AMP-bd_C_sf"/>
</dbReference>
<dbReference type="InterPro" id="IPR042099">
    <property type="entry name" value="ANL_N_sf"/>
</dbReference>
<dbReference type="InterPro" id="IPR000873">
    <property type="entry name" value="AMP-dep_synth/lig_dom"/>
</dbReference>
<keyword evidence="11" id="KW-0472">Membrane</keyword>
<dbReference type="RefSeq" id="WP_406856365.1">
    <property type="nucleotide sequence ID" value="NZ_CP157484.1"/>
</dbReference>
<dbReference type="FunFam" id="3.30.300.30:FF:000006">
    <property type="entry name" value="Long-chain-fatty-acid--CoA ligase FadD"/>
    <property type="match status" value="1"/>
</dbReference>
<keyword evidence="7" id="KW-0276">Fatty acid metabolism</keyword>
<accession>A0AAU7JH45</accession>
<organism evidence="17">
    <name type="scientific">Alsobacter sp. KACC 23698</name>
    <dbReference type="NCBI Taxonomy" id="3149229"/>
    <lineage>
        <taxon>Bacteria</taxon>
        <taxon>Pseudomonadati</taxon>
        <taxon>Pseudomonadota</taxon>
        <taxon>Alphaproteobacteria</taxon>
        <taxon>Hyphomicrobiales</taxon>
        <taxon>Alsobacteraceae</taxon>
        <taxon>Alsobacter</taxon>
    </lineage>
</organism>
<dbReference type="InterPro" id="IPR050237">
    <property type="entry name" value="ATP-dep_AMP-bd_enzyme"/>
</dbReference>
<dbReference type="Pfam" id="PF13193">
    <property type="entry name" value="AMP-binding_C"/>
    <property type="match status" value="1"/>
</dbReference>
<evidence type="ECO:0000259" key="15">
    <source>
        <dbReference type="Pfam" id="PF00501"/>
    </source>
</evidence>
<name>A0AAU7JH45_9HYPH</name>
<comment type="pathway">
    <text evidence="3">Lipid metabolism; fatty acid beta-oxidation.</text>
</comment>
<keyword evidence="6" id="KW-0547">Nucleotide-binding</keyword>
<dbReference type="EC" id="6.2.1.3" evidence="12"/>
<evidence type="ECO:0000256" key="3">
    <source>
        <dbReference type="ARBA" id="ARBA00005005"/>
    </source>
</evidence>
<keyword evidence="8" id="KW-0067">ATP-binding</keyword>
<dbReference type="Gene3D" id="3.30.300.30">
    <property type="match status" value="1"/>
</dbReference>
<evidence type="ECO:0000256" key="13">
    <source>
        <dbReference type="ARBA" id="ARBA00039545"/>
    </source>
</evidence>
<evidence type="ECO:0000256" key="8">
    <source>
        <dbReference type="ARBA" id="ARBA00022840"/>
    </source>
</evidence>
<evidence type="ECO:0000256" key="12">
    <source>
        <dbReference type="ARBA" id="ARBA00026121"/>
    </source>
</evidence>
<keyword evidence="5" id="KW-0436">Ligase</keyword>
<evidence type="ECO:0000256" key="2">
    <source>
        <dbReference type="ARBA" id="ARBA00004170"/>
    </source>
</evidence>
<dbReference type="PROSITE" id="PS00455">
    <property type="entry name" value="AMP_BINDING"/>
    <property type="match status" value="1"/>
</dbReference>
<comment type="subcellular location">
    <subcellularLocation>
        <location evidence="2">Membrane</location>
        <topology evidence="2">Peripheral membrane protein</topology>
    </subcellularLocation>
</comment>
<comment type="cofactor">
    <cofactor evidence="1">
        <name>Mg(2+)</name>
        <dbReference type="ChEBI" id="CHEBI:18420"/>
    </cofactor>
</comment>
<keyword evidence="10" id="KW-0443">Lipid metabolism</keyword>
<dbReference type="InterPro" id="IPR025110">
    <property type="entry name" value="AMP-bd_C"/>
</dbReference>
<evidence type="ECO:0000256" key="5">
    <source>
        <dbReference type="ARBA" id="ARBA00022598"/>
    </source>
</evidence>
<dbReference type="PANTHER" id="PTHR43767">
    <property type="entry name" value="LONG-CHAIN-FATTY-ACID--COA LIGASE"/>
    <property type="match status" value="1"/>
</dbReference>
<feature type="domain" description="AMP-dependent synthetase/ligase" evidence="15">
    <location>
        <begin position="47"/>
        <end position="435"/>
    </location>
</feature>
<gene>
    <name evidence="17" type="ORF">ABEG18_01655</name>
</gene>
<dbReference type="Pfam" id="PF00501">
    <property type="entry name" value="AMP-binding"/>
    <property type="match status" value="1"/>
</dbReference>
<dbReference type="GO" id="GO:0016020">
    <property type="term" value="C:membrane"/>
    <property type="evidence" value="ECO:0007669"/>
    <property type="project" value="UniProtKB-SubCell"/>
</dbReference>
<comment type="similarity">
    <text evidence="4">Belongs to the ATP-dependent AMP-binding enzyme family.</text>
</comment>
<dbReference type="EMBL" id="CP157484">
    <property type="protein sequence ID" value="XBO39520.1"/>
    <property type="molecule type" value="Genomic_DNA"/>
</dbReference>
<evidence type="ECO:0000256" key="9">
    <source>
        <dbReference type="ARBA" id="ARBA00022842"/>
    </source>
</evidence>
<dbReference type="GO" id="GO:0005524">
    <property type="term" value="F:ATP binding"/>
    <property type="evidence" value="ECO:0007669"/>
    <property type="project" value="UniProtKB-KW"/>
</dbReference>
<reference evidence="17" key="1">
    <citation type="submission" date="2024-05" db="EMBL/GenBank/DDBJ databases">
        <authorList>
            <person name="Kim S."/>
            <person name="Heo J."/>
            <person name="Choi H."/>
            <person name="Choi Y."/>
            <person name="Kwon S.-W."/>
            <person name="Kim Y."/>
        </authorList>
    </citation>
    <scope>NUCLEOTIDE SEQUENCE</scope>
    <source>
        <strain evidence="17">KACC 23698</strain>
    </source>
</reference>
<dbReference type="InterPro" id="IPR020845">
    <property type="entry name" value="AMP-binding_CS"/>
</dbReference>
<dbReference type="PANTHER" id="PTHR43767:SF8">
    <property type="entry name" value="LONG-CHAIN-FATTY-ACID--COA LIGASE"/>
    <property type="match status" value="1"/>
</dbReference>
<dbReference type="Gene3D" id="3.40.50.12780">
    <property type="entry name" value="N-terminal domain of ligase-like"/>
    <property type="match status" value="1"/>
</dbReference>
<keyword evidence="9" id="KW-0460">Magnesium</keyword>
<feature type="domain" description="AMP-binding enzyme C-terminal" evidence="16">
    <location>
        <begin position="486"/>
        <end position="560"/>
    </location>
</feature>
<dbReference type="SUPFAM" id="SSF56801">
    <property type="entry name" value="Acetyl-CoA synthetase-like"/>
    <property type="match status" value="1"/>
</dbReference>